<dbReference type="OrthoDB" id="9811314at2"/>
<dbReference type="InterPro" id="IPR007863">
    <property type="entry name" value="Peptidase_M16_C"/>
</dbReference>
<dbReference type="AlphaFoldDB" id="A0A0E2ZLL4"/>
<keyword evidence="1" id="KW-0175">Coiled coil</keyword>
<dbReference type="Gene3D" id="3.30.830.10">
    <property type="entry name" value="Metalloenzyme, LuxS/M16 peptidase-like"/>
    <property type="match status" value="2"/>
</dbReference>
<keyword evidence="5" id="KW-0645">Protease</keyword>
<dbReference type="HOGENOM" id="CLU_009902_6_0_6"/>
<keyword evidence="5" id="KW-0378">Hydrolase</keyword>
<feature type="domain" description="Peptidase M16 C-terminal" evidence="4">
    <location>
        <begin position="187"/>
        <end position="363"/>
    </location>
</feature>
<evidence type="ECO:0000256" key="2">
    <source>
        <dbReference type="SAM" id="SignalP"/>
    </source>
</evidence>
<evidence type="ECO:0000259" key="4">
    <source>
        <dbReference type="Pfam" id="PF05193"/>
    </source>
</evidence>
<name>A0A0E2ZLL4_9GAMM</name>
<comment type="caution">
    <text evidence="5">The sequence shown here is derived from an EMBL/GenBank/DDBJ whole genome shotgun (WGS) entry which is preliminary data.</text>
</comment>
<dbReference type="Proteomes" id="UP000028839">
    <property type="component" value="Unassembled WGS sequence"/>
</dbReference>
<dbReference type="SUPFAM" id="SSF63411">
    <property type="entry name" value="LuxS/MPP-like metallohydrolase"/>
    <property type="match status" value="2"/>
</dbReference>
<proteinExistence type="predicted"/>
<feature type="domain" description="Peptidase M16 N-terminal" evidence="3">
    <location>
        <begin position="39"/>
        <end position="174"/>
    </location>
</feature>
<evidence type="ECO:0000256" key="1">
    <source>
        <dbReference type="SAM" id="Coils"/>
    </source>
</evidence>
<dbReference type="InterPro" id="IPR011249">
    <property type="entry name" value="Metalloenz_LuxS/M16"/>
</dbReference>
<evidence type="ECO:0000313" key="5">
    <source>
        <dbReference type="EMBL" id="KFI19202.1"/>
    </source>
</evidence>
<dbReference type="EMBL" id="JPGN01000061">
    <property type="protein sequence ID" value="KFI19202.1"/>
    <property type="molecule type" value="Genomic_DNA"/>
</dbReference>
<dbReference type="GO" id="GO:0046872">
    <property type="term" value="F:metal ion binding"/>
    <property type="evidence" value="ECO:0007669"/>
    <property type="project" value="InterPro"/>
</dbReference>
<dbReference type="GO" id="GO:0006508">
    <property type="term" value="P:proteolysis"/>
    <property type="evidence" value="ECO:0007669"/>
    <property type="project" value="UniProtKB-KW"/>
</dbReference>
<feature type="coiled-coil region" evidence="1">
    <location>
        <begin position="323"/>
        <end position="350"/>
    </location>
</feature>
<protein>
    <submittedName>
        <fullName evidence="5">Zinc protease</fullName>
    </submittedName>
</protein>
<reference evidence="5 6" key="1">
    <citation type="submission" date="2014-07" db="EMBL/GenBank/DDBJ databases">
        <title>Comparative analysis of Nitrosococcus oceani genome inventories of strains from Pacific and Atlantic gyres.</title>
        <authorList>
            <person name="Lim C.K."/>
            <person name="Wang L."/>
            <person name="Sayavedra-Soto L.A."/>
            <person name="Klotz M.G."/>
        </authorList>
    </citation>
    <scope>NUCLEOTIDE SEQUENCE [LARGE SCALE GENOMIC DNA]</scope>
    <source>
        <strain evidence="5 6">C-27</strain>
    </source>
</reference>
<sequence length="434" mass="47930">MFRSLAILLLWSIAAVSLAAPDIQHWTMANGARVYFIQAKELPMVDVRVVFDAGAARDENQPGLAQLSSALLPEGAGELDADAIAKRFDNLGAQFGTQAERDMAVVSLRSLTESEILQPALETMALVLEQPTMPVAAFERVRKRMETALQRQLQSPSSLASRAFYHRLYGDYPYGHLPLGTQEGLASLTQEDALAFHRRYYVASNAIVAIVGALERPQAEQVAKQVVGDLPTGKPAPALSPVPKIKKTEIETIHYPSSQTTIILGTIGVRRGDPDYFPLYVGNHVLGGSGLVSRISVELREKRGLTYSAYSYFSPMRRRGPYVLSLQTRNEQAKEALEVLRETLQNFIATGPSEKELQLAKQNITGGFPLRIDSNGEKVQYLAMIAFYQLPRNYLETFISQVEAVTATQIREAFQKRIDLDKMVTVMVGGATKE</sequence>
<keyword evidence="2" id="KW-0732">Signal</keyword>
<evidence type="ECO:0000313" key="6">
    <source>
        <dbReference type="Proteomes" id="UP000028839"/>
    </source>
</evidence>
<dbReference type="Pfam" id="PF00675">
    <property type="entry name" value="Peptidase_M16"/>
    <property type="match status" value="1"/>
</dbReference>
<dbReference type="InterPro" id="IPR011765">
    <property type="entry name" value="Pept_M16_N"/>
</dbReference>
<dbReference type="GO" id="GO:0008233">
    <property type="term" value="F:peptidase activity"/>
    <property type="evidence" value="ECO:0007669"/>
    <property type="project" value="UniProtKB-KW"/>
</dbReference>
<feature type="chain" id="PRO_5002408623" evidence="2">
    <location>
        <begin position="20"/>
        <end position="434"/>
    </location>
</feature>
<dbReference type="Pfam" id="PF05193">
    <property type="entry name" value="Peptidase_M16_C"/>
    <property type="match status" value="1"/>
</dbReference>
<dbReference type="PANTHER" id="PTHR11851">
    <property type="entry name" value="METALLOPROTEASE"/>
    <property type="match status" value="1"/>
</dbReference>
<dbReference type="PANTHER" id="PTHR11851:SF224">
    <property type="entry name" value="PROCESSING PROTEASE"/>
    <property type="match status" value="1"/>
</dbReference>
<gene>
    <name evidence="5" type="ORF">IB75_10315</name>
</gene>
<feature type="signal peptide" evidence="2">
    <location>
        <begin position="1"/>
        <end position="19"/>
    </location>
</feature>
<dbReference type="InterPro" id="IPR050361">
    <property type="entry name" value="MPP/UQCRC_Complex"/>
</dbReference>
<accession>A0A0E2ZLL4</accession>
<organism evidence="5 6">
    <name type="scientific">Nitrosococcus oceani C-27</name>
    <dbReference type="NCBI Taxonomy" id="314279"/>
    <lineage>
        <taxon>Bacteria</taxon>
        <taxon>Pseudomonadati</taxon>
        <taxon>Pseudomonadota</taxon>
        <taxon>Gammaproteobacteria</taxon>
        <taxon>Chromatiales</taxon>
        <taxon>Chromatiaceae</taxon>
        <taxon>Nitrosococcus</taxon>
    </lineage>
</organism>
<evidence type="ECO:0000259" key="3">
    <source>
        <dbReference type="Pfam" id="PF00675"/>
    </source>
</evidence>